<reference evidence="15 16" key="1">
    <citation type="submission" date="2011-07" db="EMBL/GenBank/DDBJ databases">
        <authorList>
            <person name="Coyne R."/>
            <person name="Brami D."/>
            <person name="Johnson J."/>
            <person name="Hostetler J."/>
            <person name="Hannick L."/>
            <person name="Clark T."/>
            <person name="Cassidy-Hanley D."/>
            <person name="Inman J."/>
        </authorList>
    </citation>
    <scope>NUCLEOTIDE SEQUENCE [LARGE SCALE GENOMIC DNA]</scope>
    <source>
        <strain evidence="15 16">G5</strain>
    </source>
</reference>
<evidence type="ECO:0000256" key="7">
    <source>
        <dbReference type="ARBA" id="ARBA00023006"/>
    </source>
</evidence>
<comment type="catalytic activity">
    <reaction evidence="11">
        <text>a 1,2-diacyl-sn-glycero-3-phosphoethanolamine(in) = a 1,2-diacyl-sn-glycero-3-phosphoethanolamine(out)</text>
        <dbReference type="Rhea" id="RHEA:38895"/>
        <dbReference type="ChEBI" id="CHEBI:64612"/>
    </reaction>
</comment>
<keyword evidence="8" id="KW-0445">Lipid transport</keyword>
<keyword evidence="7" id="KW-0072">Autophagy</keyword>
<dbReference type="EMBL" id="GL983527">
    <property type="protein sequence ID" value="EGR32995.1"/>
    <property type="molecule type" value="Genomic_DNA"/>
</dbReference>
<dbReference type="eggNOG" id="KOG1809">
    <property type="taxonomic scope" value="Eukaryota"/>
</dbReference>
<feature type="region of interest" description="Disordered" evidence="13">
    <location>
        <begin position="556"/>
        <end position="577"/>
    </location>
</feature>
<evidence type="ECO:0000256" key="9">
    <source>
        <dbReference type="ARBA" id="ARBA00023136"/>
    </source>
</evidence>
<proteinExistence type="inferred from homology"/>
<dbReference type="GO" id="GO:0061723">
    <property type="term" value="P:glycophagy"/>
    <property type="evidence" value="ECO:0007669"/>
    <property type="project" value="TreeGrafter"/>
</dbReference>
<dbReference type="GeneID" id="14909156"/>
<protein>
    <recommendedName>
        <fullName evidence="4">Autophagy-related protein 2</fullName>
    </recommendedName>
</protein>
<evidence type="ECO:0000256" key="10">
    <source>
        <dbReference type="ARBA" id="ARBA00024479"/>
    </source>
</evidence>
<dbReference type="Pfam" id="PF12624">
    <property type="entry name" value="VPS13_N"/>
    <property type="match status" value="1"/>
</dbReference>
<sequence length="1132" mass="135457">MQINIIYQIYVNITLISKKTNSNQNYCIVKFIQKQLNFKCLNLCQPIGQVLQSQAKQQKQQNFIFIEAYKKKFLKPYFVQIDEQQIDVGFWNGELILKNLILKKEIFLLYGINIEVVDSIIQEIKIQIPWKAIKKQPIKIEINGFKMIVSNKLDQTQEEKEEMKSKLLQIKLDTLQQFENSLDKYFEQRLEHIKKKQKDKKKTQENGKTKKKDSFYQNALQGILSNLQFKINNIEIINIYHINNFEVVKVGLNIDQLYLGSVDQLFKQNNIDSIFKEIQIRNFCVFFEFYDSFLDTYIQVIYFYFFLIKFYQKNDNYFNIKDKKNGYFSQKFYKKDEEIEQILQEKTDNYILKNFNVDIKLKIDIQNNYKADVNVTIDDAVIFLKQNQVRLLIKSLKELATYNSKRPKIRPKEKSQDQSEPNGTEQWWRYIIDKIITLKQLPNSVKQKGLMGFLRAVKYRRFYTKKRMNSKLKENETYFLDKFEIDFPLSQLIILRQMSINSLVDNKLKLMSSHYDERVDAEKWFYSIDKDFQKSKILNLNVYYLNDVNFDKANIGNSQNTENTLESEKRENKDQQNEQNSFFTYNVEVQMKSFQILIEENQMLQDIKNLHYQATLIKDTLYNKPRLQQQILSHIKKNFINELSKKGIKQFQQNDKDQENKQENSKIIDASIWNFETFKNYKKLLLHLKMNSLLLIFNQDSLYTNQLQIDVGQINITDMHSLNKCYNQIMEIKEGIQIIFKTEVIKINKSALSVKAIQKITHNSLDVNIPTLIFTLTKPFIERCSKYIQIYFYFLFLQKKDVLSQLLFFDPEKVLTKRKKDENNIQIDYDCYKQEQFFNQFLMQKDIETTFLNLSVQIGKINVYLPINYQIASDILTFQIKNLKIFKREHDTELHQENLNQSFKQKDEQEEKLQEPLLINIYCMKILIVQDYDWEEKKNIFLHNYKKIEKNQLNRDDFQKKIVQIENVETILETLPIQIKIETKYTKSQIGVIHKLESNKKINLIKHITPQCYQYTISLPFLIVNMSIKQMQLIMYLIQMWAIKGYTFQSFVNEQDDQQQNKGNGTSTSNVYENNYIIDPNIIYTPQIIEMLKVHNFSIVEVNLDGVQVNFRVCSKEKQRNMKILFIIKIIF</sequence>
<dbReference type="GO" id="GO:0034727">
    <property type="term" value="P:piecemeal microautophagy of the nucleus"/>
    <property type="evidence" value="ECO:0007669"/>
    <property type="project" value="TreeGrafter"/>
</dbReference>
<evidence type="ECO:0000256" key="4">
    <source>
        <dbReference type="ARBA" id="ARBA00018070"/>
    </source>
</evidence>
<dbReference type="GO" id="GO:0034045">
    <property type="term" value="C:phagophore assembly site membrane"/>
    <property type="evidence" value="ECO:0007669"/>
    <property type="project" value="UniProtKB-SubCell"/>
</dbReference>
<keyword evidence="6" id="KW-0256">Endoplasmic reticulum</keyword>
<evidence type="ECO:0000256" key="6">
    <source>
        <dbReference type="ARBA" id="ARBA00022824"/>
    </source>
</evidence>
<accession>G0QP65</accession>
<dbReference type="GO" id="GO:0000045">
    <property type="term" value="P:autophagosome assembly"/>
    <property type="evidence" value="ECO:0007669"/>
    <property type="project" value="TreeGrafter"/>
</dbReference>
<dbReference type="GO" id="GO:0032266">
    <property type="term" value="F:phosphatidylinositol-3-phosphate binding"/>
    <property type="evidence" value="ECO:0007669"/>
    <property type="project" value="TreeGrafter"/>
</dbReference>
<evidence type="ECO:0000313" key="15">
    <source>
        <dbReference type="EMBL" id="EGR32995.1"/>
    </source>
</evidence>
<keyword evidence="16" id="KW-1185">Reference proteome</keyword>
<dbReference type="PANTHER" id="PTHR13190:SF1">
    <property type="entry name" value="AUTOPHAGY-RELATED 2, ISOFORM A"/>
    <property type="match status" value="1"/>
</dbReference>
<dbReference type="OMA" id="DYEQKNT"/>
<evidence type="ECO:0000256" key="8">
    <source>
        <dbReference type="ARBA" id="ARBA00023055"/>
    </source>
</evidence>
<dbReference type="GO" id="GO:0006869">
    <property type="term" value="P:lipid transport"/>
    <property type="evidence" value="ECO:0007669"/>
    <property type="project" value="UniProtKB-KW"/>
</dbReference>
<dbReference type="GO" id="GO:0061709">
    <property type="term" value="P:reticulophagy"/>
    <property type="evidence" value="ECO:0007669"/>
    <property type="project" value="TreeGrafter"/>
</dbReference>
<comment type="similarity">
    <text evidence="3">Belongs to the ATG2 family.</text>
</comment>
<keyword evidence="12" id="KW-0175">Coiled coil</keyword>
<dbReference type="RefSeq" id="XP_004036981.1">
    <property type="nucleotide sequence ID" value="XM_004036933.1"/>
</dbReference>
<evidence type="ECO:0000256" key="2">
    <source>
        <dbReference type="ARBA" id="ARBA00004623"/>
    </source>
</evidence>
<dbReference type="InParanoid" id="G0QP65"/>
<dbReference type="AlphaFoldDB" id="G0QP65"/>
<dbReference type="InterPro" id="IPR026854">
    <property type="entry name" value="VPS13_N"/>
</dbReference>
<evidence type="ECO:0000256" key="1">
    <source>
        <dbReference type="ARBA" id="ARBA00004406"/>
    </source>
</evidence>
<name>G0QP65_ICHMU</name>
<feature type="coiled-coil region" evidence="12">
    <location>
        <begin position="146"/>
        <end position="173"/>
    </location>
</feature>
<keyword evidence="9" id="KW-0472">Membrane</keyword>
<evidence type="ECO:0000256" key="13">
    <source>
        <dbReference type="SAM" id="MobiDB-lite"/>
    </source>
</evidence>
<dbReference type="InterPro" id="IPR026849">
    <property type="entry name" value="ATG2"/>
</dbReference>
<dbReference type="PANTHER" id="PTHR13190">
    <property type="entry name" value="AUTOPHAGY-RELATED 2, ISOFORM A"/>
    <property type="match status" value="1"/>
</dbReference>
<comment type="subcellular location">
    <subcellularLocation>
        <location evidence="1">Endoplasmic reticulum membrane</location>
        <topology evidence="1">Peripheral membrane protein</topology>
    </subcellularLocation>
    <subcellularLocation>
        <location evidence="2">Preautophagosomal structure membrane</location>
        <topology evidence="2">Peripheral membrane protein</topology>
    </subcellularLocation>
</comment>
<evidence type="ECO:0000313" key="16">
    <source>
        <dbReference type="Proteomes" id="UP000008983"/>
    </source>
</evidence>
<gene>
    <name evidence="15" type="ORF">IMG5_064500</name>
</gene>
<evidence type="ECO:0000256" key="5">
    <source>
        <dbReference type="ARBA" id="ARBA00022448"/>
    </source>
</evidence>
<comment type="catalytic activity">
    <reaction evidence="10">
        <text>a 1,2-diacyl-sn-glycero-3-phospho-L-serine(in) = a 1,2-diacyl-sn-glycero-3-phospho-L-serine(out)</text>
        <dbReference type="Rhea" id="RHEA:38663"/>
        <dbReference type="ChEBI" id="CHEBI:57262"/>
    </reaction>
</comment>
<evidence type="ECO:0000256" key="3">
    <source>
        <dbReference type="ARBA" id="ARBA00009714"/>
    </source>
</evidence>
<evidence type="ECO:0000256" key="12">
    <source>
        <dbReference type="SAM" id="Coils"/>
    </source>
</evidence>
<organism evidence="15 16">
    <name type="scientific">Ichthyophthirius multifiliis</name>
    <name type="common">White spot disease agent</name>
    <name type="synonym">Ich</name>
    <dbReference type="NCBI Taxonomy" id="5932"/>
    <lineage>
        <taxon>Eukaryota</taxon>
        <taxon>Sar</taxon>
        <taxon>Alveolata</taxon>
        <taxon>Ciliophora</taxon>
        <taxon>Intramacronucleata</taxon>
        <taxon>Oligohymenophorea</taxon>
        <taxon>Hymenostomatida</taxon>
        <taxon>Ophryoglenina</taxon>
        <taxon>Ichthyophthirius</taxon>
    </lineage>
</organism>
<dbReference type="GO" id="GO:0000422">
    <property type="term" value="P:autophagy of mitochondrion"/>
    <property type="evidence" value="ECO:0007669"/>
    <property type="project" value="TreeGrafter"/>
</dbReference>
<dbReference type="Proteomes" id="UP000008983">
    <property type="component" value="Unassembled WGS sequence"/>
</dbReference>
<keyword evidence="5" id="KW-0813">Transport</keyword>
<evidence type="ECO:0000259" key="14">
    <source>
        <dbReference type="Pfam" id="PF12624"/>
    </source>
</evidence>
<evidence type="ECO:0000256" key="11">
    <source>
        <dbReference type="ARBA" id="ARBA00024615"/>
    </source>
</evidence>
<dbReference type="GO" id="GO:0061908">
    <property type="term" value="C:phagophore"/>
    <property type="evidence" value="ECO:0007669"/>
    <property type="project" value="TreeGrafter"/>
</dbReference>
<dbReference type="OrthoDB" id="16434at2759"/>
<dbReference type="GO" id="GO:0005789">
    <property type="term" value="C:endoplasmic reticulum membrane"/>
    <property type="evidence" value="ECO:0007669"/>
    <property type="project" value="UniProtKB-SubCell"/>
</dbReference>
<feature type="compositionally biased region" description="Basic and acidic residues" evidence="13">
    <location>
        <begin position="566"/>
        <end position="576"/>
    </location>
</feature>
<dbReference type="GO" id="GO:0043495">
    <property type="term" value="F:protein-membrane adaptor activity"/>
    <property type="evidence" value="ECO:0007669"/>
    <property type="project" value="TreeGrafter"/>
</dbReference>
<feature type="domain" description="Chorein N-terminal" evidence="14">
    <location>
        <begin position="71"/>
        <end position="527"/>
    </location>
</feature>